<dbReference type="AlphaFoldDB" id="A0A810KZR5"/>
<feature type="transmembrane region" description="Helical" evidence="8">
    <location>
        <begin position="237"/>
        <end position="257"/>
    </location>
</feature>
<dbReference type="EMBL" id="AP023354">
    <property type="protein sequence ID" value="BCJ28624.1"/>
    <property type="molecule type" value="Genomic_DNA"/>
</dbReference>
<organism evidence="9 10">
    <name type="scientific">Actinocatenispora sera</name>
    <dbReference type="NCBI Taxonomy" id="390989"/>
    <lineage>
        <taxon>Bacteria</taxon>
        <taxon>Bacillati</taxon>
        <taxon>Actinomycetota</taxon>
        <taxon>Actinomycetes</taxon>
        <taxon>Micromonosporales</taxon>
        <taxon>Micromonosporaceae</taxon>
        <taxon>Actinocatenispora</taxon>
    </lineage>
</organism>
<comment type="subcellular location">
    <subcellularLocation>
        <location evidence="1">Cell membrane</location>
        <topology evidence="1">Multi-pass membrane protein</topology>
    </subcellularLocation>
</comment>
<keyword evidence="5 8" id="KW-0812">Transmembrane</keyword>
<sequence length="462" mass="49647">MPASALSLTVSCLSIGRPALSTDELATWSAVSRTLPQLVHLLTHVDAVLGLYYLALHAWCQLFGYSEVALRTPSALAVAATAGTTTMLGARLADTRTGVLAGLLLAVLPAATQVAQTARVYGVVMLLGCVSLHLLLCVTGPRRARRTTRLAYALSVILLGCLHLVACAAILPVHLYLLIRHARRLRSSILRTAGPLAVAILALMPLVHVGYLQRHQLDWVDTIGFTGFVDTASRELVGSPSLVLLLGVLVGCGVAVAGRSRRVLAVWALAPITLLLATAIWVPRYAVLVVPAWTILAGRCAAELLRAPIPLAVLLASVTVAGIPRDESIRRPDGHGFDTRAAAVLIADHWRPGDGLIYRADSWTTPLMMCYYQPGRAFSTPLAYADAARVGWYTGTPRPPTYRNLGGATRLWYVRRGDHAAHPFDATGDSVAPATELARHYRVERSWLLPQTLTVLLLTPKP</sequence>
<keyword evidence="6 8" id="KW-1133">Transmembrane helix</keyword>
<evidence type="ECO:0008006" key="11">
    <source>
        <dbReference type="Google" id="ProtNLM"/>
    </source>
</evidence>
<dbReference type="InterPro" id="IPR050297">
    <property type="entry name" value="LipidA_mod_glycosyltrf_83"/>
</dbReference>
<evidence type="ECO:0000256" key="1">
    <source>
        <dbReference type="ARBA" id="ARBA00004651"/>
    </source>
</evidence>
<dbReference type="GO" id="GO:0016763">
    <property type="term" value="F:pentosyltransferase activity"/>
    <property type="evidence" value="ECO:0007669"/>
    <property type="project" value="TreeGrafter"/>
</dbReference>
<evidence type="ECO:0000256" key="4">
    <source>
        <dbReference type="ARBA" id="ARBA00022679"/>
    </source>
</evidence>
<dbReference type="GO" id="GO:0005886">
    <property type="term" value="C:plasma membrane"/>
    <property type="evidence" value="ECO:0007669"/>
    <property type="project" value="UniProtKB-SubCell"/>
</dbReference>
<feature type="transmembrane region" description="Helical" evidence="8">
    <location>
        <begin position="121"/>
        <end position="141"/>
    </location>
</feature>
<keyword evidence="10" id="KW-1185">Reference proteome</keyword>
<evidence type="ECO:0000256" key="2">
    <source>
        <dbReference type="ARBA" id="ARBA00022475"/>
    </source>
</evidence>
<feature type="transmembrane region" description="Helical" evidence="8">
    <location>
        <begin position="189"/>
        <end position="211"/>
    </location>
</feature>
<name>A0A810KZR5_9ACTN</name>
<dbReference type="KEGG" id="aser:Asera_27320"/>
<evidence type="ECO:0000256" key="8">
    <source>
        <dbReference type="SAM" id="Phobius"/>
    </source>
</evidence>
<evidence type="ECO:0000256" key="3">
    <source>
        <dbReference type="ARBA" id="ARBA00022676"/>
    </source>
</evidence>
<dbReference type="PANTHER" id="PTHR33908:SF3">
    <property type="entry name" value="UNDECAPRENYL PHOSPHATE-ALPHA-4-AMINO-4-DEOXY-L-ARABINOSE ARABINOSYL TRANSFERASE"/>
    <property type="match status" value="1"/>
</dbReference>
<accession>A0A810KZR5</accession>
<keyword evidence="3" id="KW-0328">Glycosyltransferase</keyword>
<evidence type="ECO:0000313" key="10">
    <source>
        <dbReference type="Proteomes" id="UP000680750"/>
    </source>
</evidence>
<dbReference type="PANTHER" id="PTHR33908">
    <property type="entry name" value="MANNOSYLTRANSFERASE YKCB-RELATED"/>
    <property type="match status" value="1"/>
</dbReference>
<feature type="transmembrane region" description="Helical" evidence="8">
    <location>
        <begin position="153"/>
        <end position="177"/>
    </location>
</feature>
<keyword evidence="7 8" id="KW-0472">Membrane</keyword>
<evidence type="ECO:0000256" key="5">
    <source>
        <dbReference type="ARBA" id="ARBA00022692"/>
    </source>
</evidence>
<reference evidence="9" key="1">
    <citation type="submission" date="2020-08" db="EMBL/GenBank/DDBJ databases">
        <title>Whole genome shotgun sequence of Actinocatenispora sera NBRC 101916.</title>
        <authorList>
            <person name="Komaki H."/>
            <person name="Tamura T."/>
        </authorList>
    </citation>
    <scope>NUCLEOTIDE SEQUENCE</scope>
    <source>
        <strain evidence="9">NBRC 101916</strain>
    </source>
</reference>
<evidence type="ECO:0000313" key="9">
    <source>
        <dbReference type="EMBL" id="BCJ28624.1"/>
    </source>
</evidence>
<dbReference type="GO" id="GO:0009103">
    <property type="term" value="P:lipopolysaccharide biosynthetic process"/>
    <property type="evidence" value="ECO:0007669"/>
    <property type="project" value="UniProtKB-ARBA"/>
</dbReference>
<keyword evidence="4" id="KW-0808">Transferase</keyword>
<keyword evidence="2" id="KW-1003">Cell membrane</keyword>
<dbReference type="RefSeq" id="WP_051803023.1">
    <property type="nucleotide sequence ID" value="NZ_AP023354.1"/>
</dbReference>
<dbReference type="Proteomes" id="UP000680750">
    <property type="component" value="Chromosome"/>
</dbReference>
<protein>
    <recommendedName>
        <fullName evidence="11">Glycosyltransferase RgtA/B/C/D-like domain-containing protein</fullName>
    </recommendedName>
</protein>
<gene>
    <name evidence="9" type="ORF">Asera_27320</name>
</gene>
<evidence type="ECO:0000256" key="6">
    <source>
        <dbReference type="ARBA" id="ARBA00022989"/>
    </source>
</evidence>
<proteinExistence type="predicted"/>
<evidence type="ECO:0000256" key="7">
    <source>
        <dbReference type="ARBA" id="ARBA00023136"/>
    </source>
</evidence>
<dbReference type="GO" id="GO:0010041">
    <property type="term" value="P:response to iron(III) ion"/>
    <property type="evidence" value="ECO:0007669"/>
    <property type="project" value="TreeGrafter"/>
</dbReference>
<feature type="transmembrane region" description="Helical" evidence="8">
    <location>
        <begin position="264"/>
        <end position="284"/>
    </location>
</feature>